<evidence type="ECO:0000313" key="2">
    <source>
        <dbReference type="EMBL" id="CAL6041119.1"/>
    </source>
</evidence>
<comment type="caution">
    <text evidence="1">The sequence shown here is derived from an EMBL/GenBank/DDBJ whole genome shotgun (WGS) entry which is preliminary data.</text>
</comment>
<evidence type="ECO:0000313" key="1">
    <source>
        <dbReference type="EMBL" id="CAI9965428.1"/>
    </source>
</evidence>
<organism evidence="1">
    <name type="scientific">Hexamita inflata</name>
    <dbReference type="NCBI Taxonomy" id="28002"/>
    <lineage>
        <taxon>Eukaryota</taxon>
        <taxon>Metamonada</taxon>
        <taxon>Diplomonadida</taxon>
        <taxon>Hexamitidae</taxon>
        <taxon>Hexamitinae</taxon>
        <taxon>Hexamita</taxon>
    </lineage>
</organism>
<keyword evidence="3" id="KW-1185">Reference proteome</keyword>
<accession>A0AA86VFP3</accession>
<protein>
    <submittedName>
        <fullName evidence="2">Hypothetical_protein</fullName>
    </submittedName>
</protein>
<dbReference type="EMBL" id="CAXDID020000148">
    <property type="protein sequence ID" value="CAL6041119.1"/>
    <property type="molecule type" value="Genomic_DNA"/>
</dbReference>
<dbReference type="Proteomes" id="UP001642409">
    <property type="component" value="Unassembled WGS sequence"/>
</dbReference>
<dbReference type="AlphaFoldDB" id="A0AA86VFP3"/>
<dbReference type="EMBL" id="CATOUU010000990">
    <property type="protein sequence ID" value="CAI9965428.1"/>
    <property type="molecule type" value="Genomic_DNA"/>
</dbReference>
<reference evidence="2 3" key="2">
    <citation type="submission" date="2024-07" db="EMBL/GenBank/DDBJ databases">
        <authorList>
            <person name="Akdeniz Z."/>
        </authorList>
    </citation>
    <scope>NUCLEOTIDE SEQUENCE [LARGE SCALE GENOMIC DNA]</scope>
</reference>
<name>A0AA86VFP3_9EUKA</name>
<proteinExistence type="predicted"/>
<evidence type="ECO:0000313" key="3">
    <source>
        <dbReference type="Proteomes" id="UP001642409"/>
    </source>
</evidence>
<sequence>MLGSVGSELTSQSQRESARLEFQPLLDPNKHTSVVQANQRNDRTKPLIMANTKASLSQSVQQDYSHPTFDNSLLLTIVDNKTIIVIYFSQQKKRIQIMDFDANQWLLFTIFLQWSGAKLKRGYLIFMYICVKYFTLTMKQYSLLSYTSLYPIVWDNRKPLLCNKKMTMDGYKQDHYKNLYFSITRISISKTTILNKCKNLSQNRDNQKQYLMDMVRYNIFQFILFKCIQLEIPQMEFGYLIFSCNQQGNIYSLVRS</sequence>
<gene>
    <name evidence="2" type="ORF">HINF_LOCUS38772</name>
    <name evidence="1" type="ORF">HINF_LOCUS53073</name>
</gene>
<reference evidence="1" key="1">
    <citation type="submission" date="2023-06" db="EMBL/GenBank/DDBJ databases">
        <authorList>
            <person name="Kurt Z."/>
        </authorList>
    </citation>
    <scope>NUCLEOTIDE SEQUENCE</scope>
</reference>